<dbReference type="InterPro" id="IPR003848">
    <property type="entry name" value="DUF218"/>
</dbReference>
<dbReference type="Pfam" id="PF02698">
    <property type="entry name" value="DUF218"/>
    <property type="match status" value="1"/>
</dbReference>
<dbReference type="InterPro" id="IPR051599">
    <property type="entry name" value="Cell_Envelope_Assoc"/>
</dbReference>
<dbReference type="RefSeq" id="WP_171646295.1">
    <property type="nucleotide sequence ID" value="NZ_WHOA01000190.1"/>
</dbReference>
<gene>
    <name evidence="2" type="ORF">GC098_26540</name>
</gene>
<accession>A0ABX1Y362</accession>
<proteinExistence type="predicted"/>
<name>A0ABX1Y362_9BACL</name>
<protein>
    <submittedName>
        <fullName evidence="2">YdcF family protein</fullName>
    </submittedName>
</protein>
<organism evidence="2 3">
    <name type="scientific">Paenibacillus phytorum</name>
    <dbReference type="NCBI Taxonomy" id="2654977"/>
    <lineage>
        <taxon>Bacteria</taxon>
        <taxon>Bacillati</taxon>
        <taxon>Bacillota</taxon>
        <taxon>Bacilli</taxon>
        <taxon>Bacillales</taxon>
        <taxon>Paenibacillaceae</taxon>
        <taxon>Paenibacillus</taxon>
    </lineage>
</organism>
<evidence type="ECO:0000259" key="1">
    <source>
        <dbReference type="Pfam" id="PF02698"/>
    </source>
</evidence>
<dbReference type="CDD" id="cd06259">
    <property type="entry name" value="YdcF-like"/>
    <property type="match status" value="1"/>
</dbReference>
<dbReference type="PANTHER" id="PTHR30336">
    <property type="entry name" value="INNER MEMBRANE PROTEIN, PROBABLE PERMEASE"/>
    <property type="match status" value="1"/>
</dbReference>
<reference evidence="2 3" key="1">
    <citation type="submission" date="2019-10" db="EMBL/GenBank/DDBJ databases">
        <title>Description of Paenibacillus terrestris sp. nov.</title>
        <authorList>
            <person name="Carlier A."/>
            <person name="Qi S."/>
        </authorList>
    </citation>
    <scope>NUCLEOTIDE SEQUENCE [LARGE SCALE GENOMIC DNA]</scope>
    <source>
        <strain evidence="2 3">LMG 31458</strain>
    </source>
</reference>
<dbReference type="Gene3D" id="3.40.50.620">
    <property type="entry name" value="HUPs"/>
    <property type="match status" value="1"/>
</dbReference>
<dbReference type="EMBL" id="WHOA01000190">
    <property type="protein sequence ID" value="NOU74904.1"/>
    <property type="molecule type" value="Genomic_DNA"/>
</dbReference>
<evidence type="ECO:0000313" key="3">
    <source>
        <dbReference type="Proteomes" id="UP000616779"/>
    </source>
</evidence>
<sequence>MTILLSLLGVIIAIPAAYLIWMHTARLTPGSADALIVLGYRCDNDEIDPLLKERLDTAVRLMSRYTYRCVILTGGSVASKRSEAQIMNDYLIGCGVDPQLLVMETWSRNTVQNMVNCELLMNDRGLQSCIVVSNSFHIRRMKYIVKSLGMEARFFAYRRPAAMMRQWKLTWQEIRAFKLTLPWLDKVSRMEQKQMMGKSN</sequence>
<dbReference type="PANTHER" id="PTHR30336:SF20">
    <property type="entry name" value="DUF218 DOMAIN-CONTAINING PROTEIN"/>
    <property type="match status" value="1"/>
</dbReference>
<dbReference type="Proteomes" id="UP000616779">
    <property type="component" value="Unassembled WGS sequence"/>
</dbReference>
<feature type="domain" description="DUF218" evidence="1">
    <location>
        <begin position="33"/>
        <end position="156"/>
    </location>
</feature>
<comment type="caution">
    <text evidence="2">The sequence shown here is derived from an EMBL/GenBank/DDBJ whole genome shotgun (WGS) entry which is preliminary data.</text>
</comment>
<keyword evidence="3" id="KW-1185">Reference proteome</keyword>
<dbReference type="InterPro" id="IPR014729">
    <property type="entry name" value="Rossmann-like_a/b/a_fold"/>
</dbReference>
<evidence type="ECO:0000313" key="2">
    <source>
        <dbReference type="EMBL" id="NOU74904.1"/>
    </source>
</evidence>